<evidence type="ECO:0008006" key="4">
    <source>
        <dbReference type="Google" id="ProtNLM"/>
    </source>
</evidence>
<reference evidence="3" key="1">
    <citation type="journal article" date="2015" name="Nature">
        <title>Complex archaea that bridge the gap between prokaryotes and eukaryotes.</title>
        <authorList>
            <person name="Spang A."/>
            <person name="Saw J.H."/>
            <person name="Jorgensen S.L."/>
            <person name="Zaremba-Niedzwiedzka K."/>
            <person name="Martijn J."/>
            <person name="Lind A.E."/>
            <person name="van Eijk R."/>
            <person name="Schleper C."/>
            <person name="Guy L."/>
            <person name="Ettema T.J."/>
        </authorList>
    </citation>
    <scope>NUCLEOTIDE SEQUENCE</scope>
</reference>
<feature type="domain" description="DUF4872" evidence="2">
    <location>
        <begin position="168"/>
        <end position="341"/>
    </location>
</feature>
<dbReference type="Pfam" id="PF14399">
    <property type="entry name" value="BtrH_N"/>
    <property type="match status" value="1"/>
</dbReference>
<dbReference type="Pfam" id="PF16169">
    <property type="entry name" value="DUF4872"/>
    <property type="match status" value="1"/>
</dbReference>
<name>A0A0F9NAB8_9ZZZZ</name>
<evidence type="ECO:0000259" key="1">
    <source>
        <dbReference type="Pfam" id="PF14399"/>
    </source>
</evidence>
<proteinExistence type="predicted"/>
<evidence type="ECO:0000313" key="3">
    <source>
        <dbReference type="EMBL" id="KKN16495.1"/>
    </source>
</evidence>
<protein>
    <recommendedName>
        <fullName evidence="4">Butirosin biosynthesis protein H N-terminal domain-containing protein</fullName>
    </recommendedName>
</protein>
<dbReference type="EMBL" id="LAZR01003609">
    <property type="protein sequence ID" value="KKN16495.1"/>
    <property type="molecule type" value="Genomic_DNA"/>
</dbReference>
<gene>
    <name evidence="3" type="ORF">LCGC14_0975300</name>
</gene>
<comment type="caution">
    <text evidence="3">The sequence shown here is derived from an EMBL/GenBank/DDBJ whole genome shotgun (WGS) entry which is preliminary data.</text>
</comment>
<feature type="domain" description="Butirosin biosynthesis protein H N-terminal" evidence="1">
    <location>
        <begin position="19"/>
        <end position="147"/>
    </location>
</feature>
<evidence type="ECO:0000259" key="2">
    <source>
        <dbReference type="Pfam" id="PF16169"/>
    </source>
</evidence>
<dbReference type="InterPro" id="IPR026935">
    <property type="entry name" value="BtrH_N"/>
</dbReference>
<dbReference type="InterPro" id="IPR032369">
    <property type="entry name" value="DUF4872"/>
</dbReference>
<organism evidence="3">
    <name type="scientific">marine sediment metagenome</name>
    <dbReference type="NCBI Taxonomy" id="412755"/>
    <lineage>
        <taxon>unclassified sequences</taxon>
        <taxon>metagenomes</taxon>
        <taxon>ecological metagenomes</taxon>
    </lineage>
</organism>
<dbReference type="AlphaFoldDB" id="A0A0F9NAB8"/>
<sequence length="350" mass="39227">MKGNDLEPFNNCPALDGYHCQTNSLAKIFYHHKCPLSEDMILGLGAGMGFIYWHQKGGYPFIGGRGNTKGFFQDIGERTSVGIEVKSTSSEKKAEIALIERLLKKKPVMVFGDMGFLPWFDLPEGYHFGGHTCLICGFDGKNTVLASDMDQKASGLKKGFYYPITLEQLRKARNSPCKPFPPKNTYLEFDFSSCHPPRDKDIYSSIDQTIDSMLNPPISNLGVKGLRRTSKEIIKWPGLFSDKELRMNLFSIYIFVEIGGTGGGCFRYMYSRFLKEAASITSNNALEKASTMVFESGKLFTELALLFKDAETSKNLEMNIKTASDKYIEIADVEEKAFQYLGENIAKVAK</sequence>
<accession>A0A0F9NAB8</accession>